<evidence type="ECO:0000259" key="1">
    <source>
        <dbReference type="Pfam" id="PF23951"/>
    </source>
</evidence>
<comment type="caution">
    <text evidence="2">The sequence shown here is derived from an EMBL/GenBank/DDBJ whole genome shotgun (WGS) entry which is preliminary data.</text>
</comment>
<reference evidence="2 3" key="1">
    <citation type="journal article" date="2016" name="Nat. Commun.">
        <title>Thousands of microbial genomes shed light on interconnected biogeochemical processes in an aquifer system.</title>
        <authorList>
            <person name="Anantharaman K."/>
            <person name="Brown C.T."/>
            <person name="Hug L.A."/>
            <person name="Sharon I."/>
            <person name="Castelle C.J."/>
            <person name="Probst A.J."/>
            <person name="Thomas B.C."/>
            <person name="Singh A."/>
            <person name="Wilkins M.J."/>
            <person name="Karaoz U."/>
            <person name="Brodie E.L."/>
            <person name="Williams K.H."/>
            <person name="Hubbard S.S."/>
            <person name="Banfield J.F."/>
        </authorList>
    </citation>
    <scope>NUCLEOTIDE SEQUENCE [LARGE SCALE GENOMIC DNA]</scope>
</reference>
<protein>
    <recommendedName>
        <fullName evidence="1">DUF7282 domain-containing protein</fullName>
    </recommendedName>
</protein>
<name>A0A1F7W6G9_9BACT</name>
<accession>A0A1F7W6G9</accession>
<dbReference type="Proteomes" id="UP000176501">
    <property type="component" value="Unassembled WGS sequence"/>
</dbReference>
<dbReference type="Pfam" id="PF23951">
    <property type="entry name" value="DUF7282"/>
    <property type="match status" value="1"/>
</dbReference>
<sequence>MKRLAIPIGFLIFGAAVAGLIAWTFFWPASTLVTEELPTLRQQTFEQMLDVGTDAIYVEDQPMGAEEISVGFAVMHEAGFVVVFADAEGVPGRVIGVSGALPSGGGEHVAVSLQEALVDGEIYYAMLYQDDGDGKFEPDLDRQVADPEQNVVVMTFAARPDAVPEDGPILP</sequence>
<proteinExistence type="predicted"/>
<organism evidence="2 3">
    <name type="scientific">Candidatus Uhrbacteria bacterium RIFOXYB2_FULL_57_15</name>
    <dbReference type="NCBI Taxonomy" id="1802422"/>
    <lineage>
        <taxon>Bacteria</taxon>
        <taxon>Candidatus Uhriibacteriota</taxon>
    </lineage>
</organism>
<feature type="domain" description="DUF7282" evidence="1">
    <location>
        <begin position="56"/>
        <end position="146"/>
    </location>
</feature>
<dbReference type="EMBL" id="MGFE01000020">
    <property type="protein sequence ID" value="OGL98402.1"/>
    <property type="molecule type" value="Genomic_DNA"/>
</dbReference>
<evidence type="ECO:0000313" key="3">
    <source>
        <dbReference type="Proteomes" id="UP000176501"/>
    </source>
</evidence>
<evidence type="ECO:0000313" key="2">
    <source>
        <dbReference type="EMBL" id="OGL98402.1"/>
    </source>
</evidence>
<dbReference type="InterPro" id="IPR055706">
    <property type="entry name" value="Slg1/2_DUF7282"/>
</dbReference>
<gene>
    <name evidence="2" type="ORF">A2304_01755</name>
</gene>
<dbReference type="AlphaFoldDB" id="A0A1F7W6G9"/>